<proteinExistence type="inferred from homology"/>
<dbReference type="EMBL" id="ML976781">
    <property type="protein sequence ID" value="KAF1964579.1"/>
    <property type="molecule type" value="Genomic_DNA"/>
</dbReference>
<keyword evidence="6" id="KW-0175">Coiled coil</keyword>
<evidence type="ECO:0000313" key="10">
    <source>
        <dbReference type="Proteomes" id="UP000800036"/>
    </source>
</evidence>
<evidence type="ECO:0000256" key="6">
    <source>
        <dbReference type="SAM" id="Coils"/>
    </source>
</evidence>
<evidence type="ECO:0000313" key="9">
    <source>
        <dbReference type="EMBL" id="KAF1964579.1"/>
    </source>
</evidence>
<dbReference type="AlphaFoldDB" id="A0A6A5UKS7"/>
<evidence type="ECO:0000256" key="2">
    <source>
        <dbReference type="ARBA" id="ARBA00005466"/>
    </source>
</evidence>
<dbReference type="GO" id="GO:0071949">
    <property type="term" value="F:FAD binding"/>
    <property type="evidence" value="ECO:0007669"/>
    <property type="project" value="InterPro"/>
</dbReference>
<dbReference type="Gene3D" id="3.30.465.10">
    <property type="match status" value="1"/>
</dbReference>
<evidence type="ECO:0000256" key="7">
    <source>
        <dbReference type="SAM" id="SignalP"/>
    </source>
</evidence>
<organism evidence="9 10">
    <name type="scientific">Bimuria novae-zelandiae CBS 107.79</name>
    <dbReference type="NCBI Taxonomy" id="1447943"/>
    <lineage>
        <taxon>Eukaryota</taxon>
        <taxon>Fungi</taxon>
        <taxon>Dikarya</taxon>
        <taxon>Ascomycota</taxon>
        <taxon>Pezizomycotina</taxon>
        <taxon>Dothideomycetes</taxon>
        <taxon>Pleosporomycetidae</taxon>
        <taxon>Pleosporales</taxon>
        <taxon>Massarineae</taxon>
        <taxon>Didymosphaeriaceae</taxon>
        <taxon>Bimuria</taxon>
    </lineage>
</organism>
<feature type="signal peptide" evidence="7">
    <location>
        <begin position="1"/>
        <end position="17"/>
    </location>
</feature>
<dbReference type="PANTHER" id="PTHR42973:SF9">
    <property type="entry name" value="FAD-BINDING PCMH-TYPE DOMAIN-CONTAINING PROTEIN-RELATED"/>
    <property type="match status" value="1"/>
</dbReference>
<dbReference type="Pfam" id="PF01565">
    <property type="entry name" value="FAD_binding_4"/>
    <property type="match status" value="1"/>
</dbReference>
<dbReference type="InterPro" id="IPR016169">
    <property type="entry name" value="FAD-bd_PCMH_sub2"/>
</dbReference>
<feature type="chain" id="PRO_5025423733" evidence="7">
    <location>
        <begin position="18"/>
        <end position="443"/>
    </location>
</feature>
<dbReference type="PANTHER" id="PTHR42973">
    <property type="entry name" value="BINDING OXIDOREDUCTASE, PUTATIVE (AFU_ORTHOLOGUE AFUA_1G17690)-RELATED"/>
    <property type="match status" value="1"/>
</dbReference>
<keyword evidence="3" id="KW-0285">Flavoprotein</keyword>
<protein>
    <submittedName>
        <fullName evidence="9">FAD-binding domain-containing protein</fullName>
    </submittedName>
</protein>
<evidence type="ECO:0000256" key="1">
    <source>
        <dbReference type="ARBA" id="ARBA00001974"/>
    </source>
</evidence>
<gene>
    <name evidence="9" type="ORF">BU23DRAFT_630821</name>
</gene>
<comment type="cofactor">
    <cofactor evidence="1">
        <name>FAD</name>
        <dbReference type="ChEBI" id="CHEBI:57692"/>
    </cofactor>
</comment>
<dbReference type="PROSITE" id="PS51387">
    <property type="entry name" value="FAD_PCMH"/>
    <property type="match status" value="1"/>
</dbReference>
<feature type="coiled-coil region" evidence="6">
    <location>
        <begin position="396"/>
        <end position="423"/>
    </location>
</feature>
<accession>A0A6A5UKS7</accession>
<keyword evidence="7" id="KW-0732">Signal</keyword>
<evidence type="ECO:0000256" key="5">
    <source>
        <dbReference type="ARBA" id="ARBA00023002"/>
    </source>
</evidence>
<sequence length="443" mass="48182">MRLILTTYVVAARFVGAAWHEREAEDSIIQALGGKLDSAANIVLPGDGEFGERAKRWQASEEDVQETIRFASDHDMPFLAVSGTHGSTSAAATAKNMIQISLRNLNTAEISKDGSSVTVSGGIKSKKLIDYLWTRGKQIVTGACECVGLAAVALGGGHGFLQGYYGLLSDQIISMRVVFASGEAVTVSETMNVELFWAMRGTGHNFGVVTSMQYRIYNIPLGKEVWSWEAFTLPATSGNVRKCGLVLMNHAVSEAPLIMHNIAFNGPLAEARQYTQAYHDLEGVVAASAEGTYLDVPRWMQIDDAGFVCRIRDFMPGVGVMRFPADVQAYNLTALVAAVERFVEITMAGPEFAGSFMMLEQYASHAVMEADSSKSVFANKRDKLLLAPALAYRSVNEETGERNEALDEKVRRYGEEMRQLLVDGAEGMGGSHSYVNMRTAASL</sequence>
<feature type="domain" description="FAD-binding PCMH-type" evidence="8">
    <location>
        <begin position="46"/>
        <end position="219"/>
    </location>
</feature>
<keyword evidence="4" id="KW-0274">FAD</keyword>
<dbReference type="OrthoDB" id="9996127at2759"/>
<comment type="similarity">
    <text evidence="2">Belongs to the oxygen-dependent FAD-linked oxidoreductase family.</text>
</comment>
<keyword evidence="10" id="KW-1185">Reference proteome</keyword>
<keyword evidence="5" id="KW-0560">Oxidoreductase</keyword>
<dbReference type="InterPro" id="IPR016166">
    <property type="entry name" value="FAD-bd_PCMH"/>
</dbReference>
<dbReference type="SUPFAM" id="SSF56176">
    <property type="entry name" value="FAD-binding/transporter-associated domain-like"/>
    <property type="match status" value="1"/>
</dbReference>
<evidence type="ECO:0000256" key="3">
    <source>
        <dbReference type="ARBA" id="ARBA00022630"/>
    </source>
</evidence>
<name>A0A6A5UKS7_9PLEO</name>
<dbReference type="InterPro" id="IPR006094">
    <property type="entry name" value="Oxid_FAD_bind_N"/>
</dbReference>
<evidence type="ECO:0000259" key="8">
    <source>
        <dbReference type="PROSITE" id="PS51387"/>
    </source>
</evidence>
<dbReference type="InterPro" id="IPR050416">
    <property type="entry name" value="FAD-linked_Oxidoreductase"/>
</dbReference>
<evidence type="ECO:0000256" key="4">
    <source>
        <dbReference type="ARBA" id="ARBA00022827"/>
    </source>
</evidence>
<reference evidence="9" key="1">
    <citation type="journal article" date="2020" name="Stud. Mycol.">
        <title>101 Dothideomycetes genomes: a test case for predicting lifestyles and emergence of pathogens.</title>
        <authorList>
            <person name="Haridas S."/>
            <person name="Albert R."/>
            <person name="Binder M."/>
            <person name="Bloem J."/>
            <person name="Labutti K."/>
            <person name="Salamov A."/>
            <person name="Andreopoulos B."/>
            <person name="Baker S."/>
            <person name="Barry K."/>
            <person name="Bills G."/>
            <person name="Bluhm B."/>
            <person name="Cannon C."/>
            <person name="Castanera R."/>
            <person name="Culley D."/>
            <person name="Daum C."/>
            <person name="Ezra D."/>
            <person name="Gonzalez J."/>
            <person name="Henrissat B."/>
            <person name="Kuo A."/>
            <person name="Liang C."/>
            <person name="Lipzen A."/>
            <person name="Lutzoni F."/>
            <person name="Magnuson J."/>
            <person name="Mondo S."/>
            <person name="Nolan M."/>
            <person name="Ohm R."/>
            <person name="Pangilinan J."/>
            <person name="Park H.-J."/>
            <person name="Ramirez L."/>
            <person name="Alfaro M."/>
            <person name="Sun H."/>
            <person name="Tritt A."/>
            <person name="Yoshinaga Y."/>
            <person name="Zwiers L.-H."/>
            <person name="Turgeon B."/>
            <person name="Goodwin S."/>
            <person name="Spatafora J."/>
            <person name="Crous P."/>
            <person name="Grigoriev I."/>
        </authorList>
    </citation>
    <scope>NUCLEOTIDE SEQUENCE</scope>
    <source>
        <strain evidence="9">CBS 107.79</strain>
    </source>
</reference>
<dbReference type="GO" id="GO:0016491">
    <property type="term" value="F:oxidoreductase activity"/>
    <property type="evidence" value="ECO:0007669"/>
    <property type="project" value="UniProtKB-KW"/>
</dbReference>
<dbReference type="InterPro" id="IPR036318">
    <property type="entry name" value="FAD-bd_PCMH-like_sf"/>
</dbReference>
<dbReference type="Proteomes" id="UP000800036">
    <property type="component" value="Unassembled WGS sequence"/>
</dbReference>
<dbReference type="Gene3D" id="3.40.462.20">
    <property type="match status" value="1"/>
</dbReference>